<keyword evidence="13" id="KW-1185">Reference proteome</keyword>
<evidence type="ECO:0000256" key="10">
    <source>
        <dbReference type="RuleBase" id="RU365024"/>
    </source>
</evidence>
<comment type="subcellular location">
    <subcellularLocation>
        <location evidence="10">Mitochondrion</location>
    </subcellularLocation>
</comment>
<evidence type="ECO:0000256" key="7">
    <source>
        <dbReference type="ARBA" id="ARBA00023209"/>
    </source>
</evidence>
<gene>
    <name evidence="12" type="ORF">EMPS_01165</name>
</gene>
<name>A0A9P3H2C1_9FUNG</name>
<evidence type="ECO:0000256" key="6">
    <source>
        <dbReference type="ARBA" id="ARBA00023098"/>
    </source>
</evidence>
<keyword evidence="10" id="KW-0547">Nucleotide-binding</keyword>
<dbReference type="CDD" id="cd09137">
    <property type="entry name" value="PLDc_PGS1_euk_2"/>
    <property type="match status" value="1"/>
</dbReference>
<dbReference type="PIRSF" id="PIRSF000850">
    <property type="entry name" value="Phospholipase_D_PSS"/>
    <property type="match status" value="1"/>
</dbReference>
<keyword evidence="6 10" id="KW-0443">Lipid metabolism</keyword>
<keyword evidence="10" id="KW-0496">Mitochondrion</keyword>
<proteinExistence type="inferred from homology"/>
<keyword evidence="5" id="KW-0677">Repeat</keyword>
<evidence type="ECO:0000313" key="12">
    <source>
        <dbReference type="EMBL" id="GJJ68819.1"/>
    </source>
</evidence>
<evidence type="ECO:0000256" key="9">
    <source>
        <dbReference type="ARBA" id="ARBA00048586"/>
    </source>
</evidence>
<feature type="domain" description="PLD phosphodiesterase" evidence="11">
    <location>
        <begin position="176"/>
        <end position="202"/>
    </location>
</feature>
<dbReference type="PANTHER" id="PTHR12586:SF1">
    <property type="entry name" value="CDP-DIACYLGLYCEROL--GLYCEROL-3-PHOSPHATE 3-PHOSPHATIDYLTRANSFERASE, MITOCHONDRIAL"/>
    <property type="match status" value="1"/>
</dbReference>
<keyword evidence="8 10" id="KW-1208">Phospholipid metabolism</keyword>
<accession>A0A9P3H2C1</accession>
<keyword evidence="10" id="KW-0067">ATP-binding</keyword>
<evidence type="ECO:0000256" key="1">
    <source>
        <dbReference type="ARBA" id="ARBA00005042"/>
    </source>
</evidence>
<comment type="caution">
    <text evidence="12">The sequence shown here is derived from an EMBL/GenBank/DDBJ whole genome shotgun (WGS) entry which is preliminary data.</text>
</comment>
<reference evidence="12" key="2">
    <citation type="journal article" date="2022" name="Microbiol. Resour. Announc.">
        <title>Whole-Genome Sequence of Entomortierella parvispora E1425, a Mucoromycotan Fungus Associated with Burkholderiaceae-Related Endosymbiotic Bacteria.</title>
        <authorList>
            <person name="Herlambang A."/>
            <person name="Guo Y."/>
            <person name="Takashima Y."/>
            <person name="Narisawa K."/>
            <person name="Ohta H."/>
            <person name="Nishizawa T."/>
        </authorList>
    </citation>
    <scope>NUCLEOTIDE SEQUENCE</scope>
    <source>
        <strain evidence="12">E1425</strain>
    </source>
</reference>
<dbReference type="GO" id="GO:0032049">
    <property type="term" value="P:cardiolipin biosynthetic process"/>
    <property type="evidence" value="ECO:0007669"/>
    <property type="project" value="InterPro"/>
</dbReference>
<evidence type="ECO:0000256" key="4">
    <source>
        <dbReference type="ARBA" id="ARBA00022679"/>
    </source>
</evidence>
<dbReference type="GO" id="GO:0008444">
    <property type="term" value="F:CDP-diacylglycerol-glycerol-3-phosphate 3-phosphatidyltransferase activity"/>
    <property type="evidence" value="ECO:0007669"/>
    <property type="project" value="UniProtKB-EC"/>
</dbReference>
<dbReference type="CDD" id="cd09135">
    <property type="entry name" value="PLDc_PGS1_euk_1"/>
    <property type="match status" value="1"/>
</dbReference>
<evidence type="ECO:0000256" key="3">
    <source>
        <dbReference type="ARBA" id="ARBA00022516"/>
    </source>
</evidence>
<comment type="catalytic activity">
    <reaction evidence="9 10">
        <text>a CDP-1,2-diacyl-sn-glycerol + sn-glycerol 3-phosphate = a 1,2-diacyl-sn-glycero-3-phospho-(1'-sn-glycero-3'-phosphate) + CMP + H(+)</text>
        <dbReference type="Rhea" id="RHEA:12593"/>
        <dbReference type="ChEBI" id="CHEBI:15378"/>
        <dbReference type="ChEBI" id="CHEBI:57597"/>
        <dbReference type="ChEBI" id="CHEBI:58332"/>
        <dbReference type="ChEBI" id="CHEBI:60110"/>
        <dbReference type="ChEBI" id="CHEBI:60377"/>
        <dbReference type="EC" id="2.7.8.5"/>
    </reaction>
</comment>
<reference evidence="12" key="1">
    <citation type="submission" date="2021-11" db="EMBL/GenBank/DDBJ databases">
        <authorList>
            <person name="Herlambang A."/>
            <person name="Guo Y."/>
            <person name="Takashima Y."/>
            <person name="Nishizawa T."/>
        </authorList>
    </citation>
    <scope>NUCLEOTIDE SEQUENCE</scope>
    <source>
        <strain evidence="12">E1425</strain>
    </source>
</reference>
<protein>
    <recommendedName>
        <fullName evidence="10">CDP-diacylglycerol--glycerol-3-phosphate 3-phosphatidyltransferase</fullName>
        <ecNumber evidence="10">2.7.8.5</ecNumber>
    </recommendedName>
</protein>
<dbReference type="Pfam" id="PF13091">
    <property type="entry name" value="PLDc_2"/>
    <property type="match status" value="1"/>
</dbReference>
<dbReference type="InterPro" id="IPR016270">
    <property type="entry name" value="PGS1"/>
</dbReference>
<comment type="similarity">
    <text evidence="2 10">Belongs to the CDP-alcohol phosphatidyltransferase class-II family.</text>
</comment>
<dbReference type="InterPro" id="IPR025202">
    <property type="entry name" value="PLD-like_dom"/>
</dbReference>
<keyword evidence="3 10" id="KW-0444">Lipid biosynthesis</keyword>
<dbReference type="PROSITE" id="PS50035">
    <property type="entry name" value="PLD"/>
    <property type="match status" value="1"/>
</dbReference>
<organism evidence="12 13">
    <name type="scientific">Entomortierella parvispora</name>
    <dbReference type="NCBI Taxonomy" id="205924"/>
    <lineage>
        <taxon>Eukaryota</taxon>
        <taxon>Fungi</taxon>
        <taxon>Fungi incertae sedis</taxon>
        <taxon>Mucoromycota</taxon>
        <taxon>Mortierellomycotina</taxon>
        <taxon>Mortierellomycetes</taxon>
        <taxon>Mortierellales</taxon>
        <taxon>Mortierellaceae</taxon>
        <taxon>Entomortierella</taxon>
    </lineage>
</organism>
<keyword evidence="4 10" id="KW-0808">Transferase</keyword>
<dbReference type="AlphaFoldDB" id="A0A9P3H2C1"/>
<evidence type="ECO:0000256" key="8">
    <source>
        <dbReference type="ARBA" id="ARBA00023264"/>
    </source>
</evidence>
<dbReference type="EC" id="2.7.8.5" evidence="10"/>
<evidence type="ECO:0000256" key="2">
    <source>
        <dbReference type="ARBA" id="ARBA00010682"/>
    </source>
</evidence>
<sequence>MLASLSLMSRVAPRVVPSSPFIRSFSNLPSKHEQADHDYASRMQQLFDDNRPSLPRFVIQGQCVKPILKPSRFYGEMKEHIQQAQKSITLAALYLGHTESDLVETLSEALRSRPQLKVNLLLDSLRGTRDSGKGSSASLLYPLLKAYPKQVRVSMYHTPDLSGVLKKIMPSRFNEGIGLMHMKVYAFDDTLIMSGANMSHDYFSNRQDRYIKFQNKDITEYYCDLVNTVSSFSYSLQDKGSTFYLDMEAGVPDPVKQSIHFKNYATKSMRSFMKKWSNVQQSPKDASFDTTLYPLLQMGPLGIRQDERVTLSVLDHVLHAAKQEGTSKAFITSGYFNFERRYSNTIINSKAADVCLIAASPEANGFFNSAGISQYIPPAYTLIEKRFFDAAKAAGNAERIKIEEYNRRGWTYHAKGLWVYPPQSEHPIMTTIGSPNFGYRSLVRDLEAQLFMVTKNLGLRKNLHEELCNLRRGSTQVTEETFKAADRQVPLWVGGASEAIKTMM</sequence>
<evidence type="ECO:0000259" key="11">
    <source>
        <dbReference type="PROSITE" id="PS50035"/>
    </source>
</evidence>
<dbReference type="SUPFAM" id="SSF56024">
    <property type="entry name" value="Phospholipase D/nuclease"/>
    <property type="match status" value="1"/>
</dbReference>
<comment type="function">
    <text evidence="10">Functions in the biosynthesis of the anionic phospholipids phosphatidylglycerol and cardiolipin.</text>
</comment>
<dbReference type="GO" id="GO:0005524">
    <property type="term" value="F:ATP binding"/>
    <property type="evidence" value="ECO:0007669"/>
    <property type="project" value="UniProtKB-KW"/>
</dbReference>
<evidence type="ECO:0000256" key="5">
    <source>
        <dbReference type="ARBA" id="ARBA00022737"/>
    </source>
</evidence>
<dbReference type="Proteomes" id="UP000827284">
    <property type="component" value="Unassembled WGS sequence"/>
</dbReference>
<dbReference type="GO" id="GO:0005739">
    <property type="term" value="C:mitochondrion"/>
    <property type="evidence" value="ECO:0007669"/>
    <property type="project" value="UniProtKB-SubCell"/>
</dbReference>
<keyword evidence="7 10" id="KW-0594">Phospholipid biosynthesis</keyword>
<dbReference type="InterPro" id="IPR001736">
    <property type="entry name" value="PLipase_D/transphosphatidylase"/>
</dbReference>
<dbReference type="EMBL" id="BQFW01000002">
    <property type="protein sequence ID" value="GJJ68819.1"/>
    <property type="molecule type" value="Genomic_DNA"/>
</dbReference>
<dbReference type="Gene3D" id="3.30.870.10">
    <property type="entry name" value="Endonuclease Chain A"/>
    <property type="match status" value="2"/>
</dbReference>
<dbReference type="OrthoDB" id="10250191at2759"/>
<dbReference type="PANTHER" id="PTHR12586">
    <property type="entry name" value="CDP-DIACYLGLYCEROL--SERINE O-PHOSPHATIDYLTRANSFERASE"/>
    <property type="match status" value="1"/>
</dbReference>
<evidence type="ECO:0000313" key="13">
    <source>
        <dbReference type="Proteomes" id="UP000827284"/>
    </source>
</evidence>
<comment type="pathway">
    <text evidence="1 10">Phospholipid metabolism; phosphatidylglycerol biosynthesis; phosphatidylglycerol from CDP-diacylglycerol: step 1/2.</text>
</comment>